<dbReference type="PANTHER" id="PTHR43766">
    <property type="entry name" value="TRYPTOPHAN--TRNA LIGASE, MITOCHONDRIAL"/>
    <property type="match status" value="1"/>
</dbReference>
<dbReference type="InterPro" id="IPR001412">
    <property type="entry name" value="aa-tRNA-synth_I_CS"/>
</dbReference>
<accession>A0AA42DJS5</accession>
<dbReference type="PRINTS" id="PR01039">
    <property type="entry name" value="TRNASYNTHTRP"/>
</dbReference>
<feature type="binding site" evidence="8">
    <location>
        <begin position="197"/>
        <end position="201"/>
    </location>
    <ligand>
        <name>ATP</name>
        <dbReference type="ChEBI" id="CHEBI:30616"/>
    </ligand>
</feature>
<dbReference type="RefSeq" id="WP_053984765.1">
    <property type="nucleotide sequence ID" value="NZ_JAQIFT010000010.1"/>
</dbReference>
<dbReference type="InterPro" id="IPR024109">
    <property type="entry name" value="Trp-tRNA-ligase_bac-type"/>
</dbReference>
<dbReference type="GO" id="GO:0005829">
    <property type="term" value="C:cytosol"/>
    <property type="evidence" value="ECO:0007669"/>
    <property type="project" value="TreeGrafter"/>
</dbReference>
<dbReference type="GO" id="GO:0005524">
    <property type="term" value="F:ATP binding"/>
    <property type="evidence" value="ECO:0007669"/>
    <property type="project" value="UniProtKB-UniRule"/>
</dbReference>
<evidence type="ECO:0000313" key="11">
    <source>
        <dbReference type="Proteomes" id="UP001169242"/>
    </source>
</evidence>
<feature type="binding site" evidence="8">
    <location>
        <position position="137"/>
    </location>
    <ligand>
        <name>L-tryptophan</name>
        <dbReference type="ChEBI" id="CHEBI:57912"/>
    </ligand>
</feature>
<dbReference type="HAMAP" id="MF_00140_B">
    <property type="entry name" value="Trp_tRNA_synth_B"/>
    <property type="match status" value="1"/>
</dbReference>
<feature type="binding site" evidence="8">
    <location>
        <begin position="13"/>
        <end position="15"/>
    </location>
    <ligand>
        <name>ATP</name>
        <dbReference type="ChEBI" id="CHEBI:30616"/>
    </ligand>
</feature>
<comment type="subcellular location">
    <subcellularLocation>
        <location evidence="8">Cytoplasm</location>
    </subcellularLocation>
</comment>
<comment type="function">
    <text evidence="8">Catalyzes the attachment of tryptophan to tRNA(Trp).</text>
</comment>
<dbReference type="FunFam" id="1.10.240.10:FF:000002">
    <property type="entry name" value="Tryptophan--tRNA ligase"/>
    <property type="match status" value="1"/>
</dbReference>
<comment type="caution">
    <text evidence="10">The sequence shown here is derived from an EMBL/GenBank/DDBJ whole genome shotgun (WGS) entry which is preliminary data.</text>
</comment>
<comment type="subunit">
    <text evidence="8">Homodimer.</text>
</comment>
<dbReference type="EC" id="6.1.1.2" evidence="8"/>
<evidence type="ECO:0000256" key="7">
    <source>
        <dbReference type="ARBA" id="ARBA00049929"/>
    </source>
</evidence>
<evidence type="ECO:0000256" key="3">
    <source>
        <dbReference type="ARBA" id="ARBA00022741"/>
    </source>
</evidence>
<name>A0AA42DJS5_9FIRM</name>
<dbReference type="Gene3D" id="3.40.50.620">
    <property type="entry name" value="HUPs"/>
    <property type="match status" value="1"/>
</dbReference>
<dbReference type="GO" id="GO:0004830">
    <property type="term" value="F:tryptophan-tRNA ligase activity"/>
    <property type="evidence" value="ECO:0007669"/>
    <property type="project" value="UniProtKB-UniRule"/>
</dbReference>
<dbReference type="InterPro" id="IPR014729">
    <property type="entry name" value="Rossmann-like_a/b/a_fold"/>
</dbReference>
<dbReference type="AlphaFoldDB" id="A0AA42DJS5"/>
<reference evidence="10" key="1">
    <citation type="journal article" date="2023" name="Int. J. Syst. Evol. Microbiol.">
        <title>&lt;i&gt;Holtiella tumoricola&lt;/i&gt; gen. nov. sp. nov., isolated from a human clinical sample.</title>
        <authorList>
            <person name="Allen-Vercoe E."/>
            <person name="Daigneault M.C."/>
            <person name="Vancuren S.J."/>
            <person name="Cochrane K."/>
            <person name="O'Neal L.L."/>
            <person name="Sankaranarayanan K."/>
            <person name="Lawson P.A."/>
        </authorList>
    </citation>
    <scope>NUCLEOTIDE SEQUENCE</scope>
    <source>
        <strain evidence="10">CC70A</strain>
    </source>
</reference>
<dbReference type="InterPro" id="IPR002305">
    <property type="entry name" value="aa-tRNA-synth_Ic"/>
</dbReference>
<keyword evidence="6 8" id="KW-0030">Aminoacyl-tRNA synthetase</keyword>
<dbReference type="CDD" id="cd00806">
    <property type="entry name" value="TrpRS_core"/>
    <property type="match status" value="1"/>
</dbReference>
<evidence type="ECO:0000256" key="8">
    <source>
        <dbReference type="HAMAP-Rule" id="MF_00140"/>
    </source>
</evidence>
<dbReference type="InterPro" id="IPR050203">
    <property type="entry name" value="Trp-tRNA_synthetase"/>
</dbReference>
<evidence type="ECO:0000256" key="6">
    <source>
        <dbReference type="ARBA" id="ARBA00023146"/>
    </source>
</evidence>
<feature type="short sequence motif" description="'HIGH' region" evidence="8">
    <location>
        <begin position="14"/>
        <end position="22"/>
    </location>
</feature>
<keyword evidence="11" id="KW-1185">Reference proteome</keyword>
<feature type="binding site" evidence="8">
    <location>
        <begin position="21"/>
        <end position="22"/>
    </location>
    <ligand>
        <name>ATP</name>
        <dbReference type="ChEBI" id="CHEBI:30616"/>
    </ligand>
</feature>
<comment type="similarity">
    <text evidence="1 8 9">Belongs to the class-I aminoacyl-tRNA synthetase family.</text>
</comment>
<keyword evidence="5 8" id="KW-0648">Protein biosynthesis</keyword>
<evidence type="ECO:0000256" key="4">
    <source>
        <dbReference type="ARBA" id="ARBA00022840"/>
    </source>
</evidence>
<keyword evidence="3 8" id="KW-0547">Nucleotide-binding</keyword>
<sequence>MENEKKVIFSGMQPSGVITLGNYLGALKNWTNLQDEYNCLYCIVDMHAITVRQDPATLRKNARNLLMQYIAAGLDPEKNVIYYQSHVPAHAELAWILNCYTYMGELSRMTQFKEKSSKHAENINSGLFTYPTLMAADILLFQTDLVPVGVDQKQHLELARDIAARFNNLYSDTFKIPEPYISKVGAKIMSLQDPTKKMSKSDEDNNASISLIDDPDTIIRKFKRAVTDSDALVRFDQEAKPGISNLMTIYSAVTGMSMEAIQNEFEGKGYGDFKMRVGEAVVEELRPLHKRFEELSKDKAYIDGIIKKNAETANYLATKTLRKVQKKVGFPPVVR</sequence>
<feature type="binding site" evidence="8">
    <location>
        <begin position="149"/>
        <end position="151"/>
    </location>
    <ligand>
        <name>ATP</name>
        <dbReference type="ChEBI" id="CHEBI:30616"/>
    </ligand>
</feature>
<evidence type="ECO:0000256" key="1">
    <source>
        <dbReference type="ARBA" id="ARBA00005594"/>
    </source>
</evidence>
<feature type="binding site" evidence="8">
    <location>
        <position position="188"/>
    </location>
    <ligand>
        <name>ATP</name>
        <dbReference type="ChEBI" id="CHEBI:30616"/>
    </ligand>
</feature>
<dbReference type="InterPro" id="IPR002306">
    <property type="entry name" value="Trp-tRNA-ligase"/>
</dbReference>
<dbReference type="PROSITE" id="PS00178">
    <property type="entry name" value="AA_TRNA_LIGASE_I"/>
    <property type="match status" value="1"/>
</dbReference>
<evidence type="ECO:0000313" key="10">
    <source>
        <dbReference type="EMBL" id="MDA3730239.1"/>
    </source>
</evidence>
<dbReference type="Pfam" id="PF00579">
    <property type="entry name" value="tRNA-synt_1b"/>
    <property type="match status" value="1"/>
</dbReference>
<keyword evidence="4 8" id="KW-0067">ATP-binding</keyword>
<dbReference type="NCBIfam" id="TIGR00233">
    <property type="entry name" value="trpS"/>
    <property type="match status" value="1"/>
</dbReference>
<dbReference type="PANTHER" id="PTHR43766:SF1">
    <property type="entry name" value="TRYPTOPHAN--TRNA LIGASE, MITOCHONDRIAL"/>
    <property type="match status" value="1"/>
</dbReference>
<dbReference type="GO" id="GO:0006436">
    <property type="term" value="P:tryptophanyl-tRNA aminoacylation"/>
    <property type="evidence" value="ECO:0007669"/>
    <property type="project" value="UniProtKB-UniRule"/>
</dbReference>
<proteinExistence type="inferred from homology"/>
<dbReference type="SUPFAM" id="SSF52374">
    <property type="entry name" value="Nucleotidylyl transferase"/>
    <property type="match status" value="1"/>
</dbReference>
<evidence type="ECO:0000256" key="9">
    <source>
        <dbReference type="RuleBase" id="RU363036"/>
    </source>
</evidence>
<dbReference type="EMBL" id="JAQIFT010000010">
    <property type="protein sequence ID" value="MDA3730239.1"/>
    <property type="molecule type" value="Genomic_DNA"/>
</dbReference>
<organism evidence="10 11">
    <name type="scientific">Holtiella tumoricola</name>
    <dbReference type="NCBI Taxonomy" id="3018743"/>
    <lineage>
        <taxon>Bacteria</taxon>
        <taxon>Bacillati</taxon>
        <taxon>Bacillota</taxon>
        <taxon>Clostridia</taxon>
        <taxon>Lachnospirales</taxon>
        <taxon>Cellulosilyticaceae</taxon>
        <taxon>Holtiella</taxon>
    </lineage>
</organism>
<evidence type="ECO:0000256" key="2">
    <source>
        <dbReference type="ARBA" id="ARBA00022598"/>
    </source>
</evidence>
<dbReference type="Gene3D" id="1.10.240.10">
    <property type="entry name" value="Tyrosyl-Transfer RNA Synthetase"/>
    <property type="match status" value="1"/>
</dbReference>
<keyword evidence="2 8" id="KW-0436">Ligase</keyword>
<gene>
    <name evidence="8 10" type="primary">trpS</name>
    <name evidence="10" type="ORF">PBV87_01800</name>
</gene>
<feature type="short sequence motif" description="'KMSKS' region" evidence="8">
    <location>
        <begin position="197"/>
        <end position="201"/>
    </location>
</feature>
<keyword evidence="8" id="KW-0963">Cytoplasm</keyword>
<comment type="catalytic activity">
    <reaction evidence="7 8">
        <text>tRNA(Trp) + L-tryptophan + ATP = L-tryptophyl-tRNA(Trp) + AMP + diphosphate + H(+)</text>
        <dbReference type="Rhea" id="RHEA:24080"/>
        <dbReference type="Rhea" id="RHEA-COMP:9671"/>
        <dbReference type="Rhea" id="RHEA-COMP:9705"/>
        <dbReference type="ChEBI" id="CHEBI:15378"/>
        <dbReference type="ChEBI" id="CHEBI:30616"/>
        <dbReference type="ChEBI" id="CHEBI:33019"/>
        <dbReference type="ChEBI" id="CHEBI:57912"/>
        <dbReference type="ChEBI" id="CHEBI:78442"/>
        <dbReference type="ChEBI" id="CHEBI:78535"/>
        <dbReference type="ChEBI" id="CHEBI:456215"/>
        <dbReference type="EC" id="6.1.1.2"/>
    </reaction>
</comment>
<evidence type="ECO:0000256" key="5">
    <source>
        <dbReference type="ARBA" id="ARBA00022917"/>
    </source>
</evidence>
<dbReference type="Proteomes" id="UP001169242">
    <property type="component" value="Unassembled WGS sequence"/>
</dbReference>
<protein>
    <recommendedName>
        <fullName evidence="8">Tryptophan--tRNA ligase</fullName>
        <ecNumber evidence="8">6.1.1.2</ecNumber>
    </recommendedName>
    <alternativeName>
        <fullName evidence="8">Tryptophanyl-tRNA synthetase</fullName>
        <shortName evidence="8">TrpRS</shortName>
    </alternativeName>
</protein>